<dbReference type="PROSITE" id="PS51257">
    <property type="entry name" value="PROKAR_LIPOPROTEIN"/>
    <property type="match status" value="1"/>
</dbReference>
<dbReference type="AlphaFoldDB" id="A0A8E2AWS4"/>
<evidence type="ECO:0000313" key="2">
    <source>
        <dbReference type="EMBL" id="OCH92371.1"/>
    </source>
</evidence>
<proteinExistence type="predicted"/>
<name>A0A8E2AWS4_9APHY</name>
<dbReference type="OrthoDB" id="10654347at2759"/>
<feature type="region of interest" description="Disordered" evidence="1">
    <location>
        <begin position="37"/>
        <end position="57"/>
    </location>
</feature>
<dbReference type="EMBL" id="KV722370">
    <property type="protein sequence ID" value="OCH92371.1"/>
    <property type="molecule type" value="Genomic_DNA"/>
</dbReference>
<sequence length="204" mass="22037">MNARTRSREQISRARGTRHVALGAGMVACGDACREPQARIPSSHGRGAGWADAEATPPQTPQQIQAIATTRKGTHLGALRGLRPSTMHGCPPPLQRLHVFSPVGNSHLICDAGRVTEHDPVFRGGGSSSRPMGRGWPRIAPADGIVCVHTADRAKRGDVRGTATRRNRPPVTRTRHIGTGTAPPQRNRIHRSARCRGEEHHMRG</sequence>
<feature type="compositionally biased region" description="Basic residues" evidence="1">
    <location>
        <begin position="163"/>
        <end position="176"/>
    </location>
</feature>
<reference evidence="2 3" key="1">
    <citation type="submission" date="2016-07" db="EMBL/GenBank/DDBJ databases">
        <title>Draft genome of the white-rot fungus Obba rivulosa 3A-2.</title>
        <authorList>
            <consortium name="DOE Joint Genome Institute"/>
            <person name="Miettinen O."/>
            <person name="Riley R."/>
            <person name="Acob R."/>
            <person name="Barry K."/>
            <person name="Cullen D."/>
            <person name="De Vries R."/>
            <person name="Hainaut M."/>
            <person name="Hatakka A."/>
            <person name="Henrissat B."/>
            <person name="Hilden K."/>
            <person name="Kuo R."/>
            <person name="Labutti K."/>
            <person name="Lipzen A."/>
            <person name="Makela M.R."/>
            <person name="Sandor L."/>
            <person name="Spatafora J.W."/>
            <person name="Grigoriev I.V."/>
            <person name="Hibbett D.S."/>
        </authorList>
    </citation>
    <scope>NUCLEOTIDE SEQUENCE [LARGE SCALE GENOMIC DNA]</scope>
    <source>
        <strain evidence="2 3">3A-2</strain>
    </source>
</reference>
<keyword evidence="3" id="KW-1185">Reference proteome</keyword>
<dbReference type="Proteomes" id="UP000250043">
    <property type="component" value="Unassembled WGS sequence"/>
</dbReference>
<evidence type="ECO:0000313" key="3">
    <source>
        <dbReference type="Proteomes" id="UP000250043"/>
    </source>
</evidence>
<feature type="region of interest" description="Disordered" evidence="1">
    <location>
        <begin position="159"/>
        <end position="204"/>
    </location>
</feature>
<accession>A0A8E2AWS4</accession>
<organism evidence="2 3">
    <name type="scientific">Obba rivulosa</name>
    <dbReference type="NCBI Taxonomy" id="1052685"/>
    <lineage>
        <taxon>Eukaryota</taxon>
        <taxon>Fungi</taxon>
        <taxon>Dikarya</taxon>
        <taxon>Basidiomycota</taxon>
        <taxon>Agaricomycotina</taxon>
        <taxon>Agaricomycetes</taxon>
        <taxon>Polyporales</taxon>
        <taxon>Gelatoporiaceae</taxon>
        <taxon>Obba</taxon>
    </lineage>
</organism>
<feature type="compositionally biased region" description="Basic and acidic residues" evidence="1">
    <location>
        <begin position="195"/>
        <end position="204"/>
    </location>
</feature>
<gene>
    <name evidence="2" type="ORF">OBBRIDRAFT_456534</name>
</gene>
<evidence type="ECO:0000256" key="1">
    <source>
        <dbReference type="SAM" id="MobiDB-lite"/>
    </source>
</evidence>
<protein>
    <submittedName>
        <fullName evidence="2">Uncharacterized protein</fullName>
    </submittedName>
</protein>